<gene>
    <name evidence="5" type="ORF">GTQ55_00930</name>
    <name evidence="4" type="ORF">HNQ53_001792</name>
</gene>
<keyword evidence="1 4" id="KW-0378">Hydrolase</keyword>
<dbReference type="EC" id="3.4.19.1" evidence="4"/>
<evidence type="ECO:0000313" key="7">
    <source>
        <dbReference type="Proteomes" id="UP000563601"/>
    </source>
</evidence>
<evidence type="ECO:0000313" key="5">
    <source>
        <dbReference type="EMBL" id="QHQ37686.1"/>
    </source>
</evidence>
<dbReference type="InterPro" id="IPR001375">
    <property type="entry name" value="Peptidase_S9_cat"/>
</dbReference>
<feature type="chain" id="PRO_5044645485" evidence="2">
    <location>
        <begin position="27"/>
        <end position="690"/>
    </location>
</feature>
<evidence type="ECO:0000259" key="3">
    <source>
        <dbReference type="Pfam" id="PF00326"/>
    </source>
</evidence>
<dbReference type="SUPFAM" id="SSF53474">
    <property type="entry name" value="alpha/beta-Hydrolases"/>
    <property type="match status" value="1"/>
</dbReference>
<dbReference type="Gene3D" id="3.40.50.1820">
    <property type="entry name" value="alpha/beta hydrolase"/>
    <property type="match status" value="1"/>
</dbReference>
<dbReference type="GO" id="GO:0008242">
    <property type="term" value="F:omega peptidase activity"/>
    <property type="evidence" value="ECO:0007669"/>
    <property type="project" value="UniProtKB-EC"/>
</dbReference>
<accession>A0A6P1T841</accession>
<sequence>MKILRTFAAALVTGAVALASAPGALAAEKNNKVDGTFADSLGEMPVSLDELFRPVAYANIRISPDGKHIAAGKVREDGLIDGVIIDRRTMEIKSTLEMDGSVGVSGIQWANNERVLFSFSMKSATAEGTGTSSIAAMNIDGSRKEIIWRGTGDYGGNESAGLSGKIDDEHYRVVVYPSGSGLNFPLQYIYKLNIYTGKTSRIARSPIRLANPIFDKKGEISHWVGRLPDSFDDTVVATRNSEGGWDKQVFANDEGVFAPIAWTKDEDWMWYSDTVEAPTKGLYKVNVETGAKKLVYRHPKVDYDKIHFDDDGNPWGATINYDYPKVVYIDEDNHYTKTHKRLQGTFPNKVIRILNRTADGNEWVVHVSDDRHPGIYYIYNQFDGALKFLANTAEWIDPETIPATHPVRFTARDGLEINGYITLPVNKEAKDLPLIILPHGGPHGPRDYWGYNKERVLLANAGYAVMHVNFRGSGGYGRDFLYDWYGHWGMEMQDDLTDATHWAIKSGIADPDRICIYGASYGGYAAMMGITKEPDLYQCGIGYVGVYDMAIFSTHGDIRLREAGRKYLAEATGTDPEVHRQRSPARNAERIKAPVFLVQGERDTRVPIQHYYAMRDALEAEDHALETLLAPRAAHGAREQDSQLEIYCRMIDFFNRHIGDGKPTDPPADDCVPKGALGLDYKYYEGVKRG</sequence>
<name>A0A6P1T841_9GAMM</name>
<evidence type="ECO:0000313" key="6">
    <source>
        <dbReference type="Proteomes" id="UP000464675"/>
    </source>
</evidence>
<dbReference type="GO" id="GO:0004252">
    <property type="term" value="F:serine-type endopeptidase activity"/>
    <property type="evidence" value="ECO:0007669"/>
    <property type="project" value="TreeGrafter"/>
</dbReference>
<dbReference type="PANTHER" id="PTHR42776">
    <property type="entry name" value="SERINE PEPTIDASE S9 FAMILY MEMBER"/>
    <property type="match status" value="1"/>
</dbReference>
<reference evidence="5 6" key="1">
    <citation type="submission" date="2020-01" db="EMBL/GenBank/DDBJ databases">
        <title>The possibility of degradation of plastic by Microbulbifer hydrolyticus IRE-31.</title>
        <authorList>
            <person name="Liu L."/>
        </authorList>
    </citation>
    <scope>NUCLEOTIDE SEQUENCE [LARGE SCALE GENOMIC DNA]</scope>
    <source>
        <strain evidence="5 6">IRE-31</strain>
    </source>
</reference>
<dbReference type="Proteomes" id="UP000464675">
    <property type="component" value="Chromosome"/>
</dbReference>
<protein>
    <submittedName>
        <fullName evidence="4">Acylaminoacyl-peptidase</fullName>
        <ecNumber evidence="4">3.4.19.1</ecNumber>
    </submittedName>
    <submittedName>
        <fullName evidence="5">Prolyl oligopeptidase family serine peptidase</fullName>
    </submittedName>
</protein>
<organism evidence="4 7">
    <name type="scientific">Microbulbifer hydrolyticus</name>
    <dbReference type="NCBI Taxonomy" id="48074"/>
    <lineage>
        <taxon>Bacteria</taxon>
        <taxon>Pseudomonadati</taxon>
        <taxon>Pseudomonadota</taxon>
        <taxon>Gammaproteobacteria</taxon>
        <taxon>Cellvibrionales</taxon>
        <taxon>Microbulbiferaceae</taxon>
        <taxon>Microbulbifer</taxon>
    </lineage>
</organism>
<evidence type="ECO:0000313" key="4">
    <source>
        <dbReference type="EMBL" id="MBB5211574.1"/>
    </source>
</evidence>
<dbReference type="OrthoDB" id="4269629at2"/>
<feature type="domain" description="Peptidase S9 prolyl oligopeptidase catalytic" evidence="3">
    <location>
        <begin position="450"/>
        <end position="660"/>
    </location>
</feature>
<dbReference type="RefSeq" id="WP_161857024.1">
    <property type="nucleotide sequence ID" value="NZ_CP047491.1"/>
</dbReference>
<proteinExistence type="predicted"/>
<dbReference type="PANTHER" id="PTHR42776:SF27">
    <property type="entry name" value="DIPEPTIDYL PEPTIDASE FAMILY MEMBER 6"/>
    <property type="match status" value="1"/>
</dbReference>
<dbReference type="InterPro" id="IPR029058">
    <property type="entry name" value="AB_hydrolase_fold"/>
</dbReference>
<keyword evidence="6" id="KW-1185">Reference proteome</keyword>
<reference evidence="4 7" key="2">
    <citation type="submission" date="2020-08" db="EMBL/GenBank/DDBJ databases">
        <title>Genomic Encyclopedia of Type Strains, Phase IV (KMG-IV): sequencing the most valuable type-strain genomes for metagenomic binning, comparative biology and taxonomic classification.</title>
        <authorList>
            <person name="Goeker M."/>
        </authorList>
    </citation>
    <scope>NUCLEOTIDE SEQUENCE [LARGE SCALE GENOMIC DNA]</scope>
    <source>
        <strain evidence="4 7">DSM 11525</strain>
    </source>
</reference>
<dbReference type="AlphaFoldDB" id="A0A6P1T841"/>
<feature type="signal peptide" evidence="2">
    <location>
        <begin position="1"/>
        <end position="26"/>
    </location>
</feature>
<evidence type="ECO:0000256" key="2">
    <source>
        <dbReference type="SAM" id="SignalP"/>
    </source>
</evidence>
<dbReference type="EMBL" id="CP047491">
    <property type="protein sequence ID" value="QHQ37686.1"/>
    <property type="molecule type" value="Genomic_DNA"/>
</dbReference>
<dbReference type="GO" id="GO:0006508">
    <property type="term" value="P:proteolysis"/>
    <property type="evidence" value="ECO:0007669"/>
    <property type="project" value="InterPro"/>
</dbReference>
<dbReference type="Proteomes" id="UP000563601">
    <property type="component" value="Unassembled WGS sequence"/>
</dbReference>
<dbReference type="EMBL" id="JACHHR010000002">
    <property type="protein sequence ID" value="MBB5211574.1"/>
    <property type="molecule type" value="Genomic_DNA"/>
</dbReference>
<evidence type="ECO:0000256" key="1">
    <source>
        <dbReference type="ARBA" id="ARBA00022801"/>
    </source>
</evidence>
<dbReference type="SUPFAM" id="SSF82171">
    <property type="entry name" value="DPP6 N-terminal domain-like"/>
    <property type="match status" value="1"/>
</dbReference>
<keyword evidence="2" id="KW-0732">Signal</keyword>
<dbReference type="Pfam" id="PF00326">
    <property type="entry name" value="Peptidase_S9"/>
    <property type="match status" value="1"/>
</dbReference>